<evidence type="ECO:0000313" key="3">
    <source>
        <dbReference type="Proteomes" id="UP000784294"/>
    </source>
</evidence>
<feature type="compositionally biased region" description="Polar residues" evidence="1">
    <location>
        <begin position="40"/>
        <end position="53"/>
    </location>
</feature>
<comment type="caution">
    <text evidence="2">The sequence shown here is derived from an EMBL/GenBank/DDBJ whole genome shotgun (WGS) entry which is preliminary data.</text>
</comment>
<gene>
    <name evidence="2" type="ORF">PXEA_LOCUS11764</name>
</gene>
<accession>A0A448WRF7</accession>
<evidence type="ECO:0000313" key="2">
    <source>
        <dbReference type="EMBL" id="VEL18324.1"/>
    </source>
</evidence>
<feature type="region of interest" description="Disordered" evidence="1">
    <location>
        <begin position="30"/>
        <end position="100"/>
    </location>
</feature>
<dbReference type="AlphaFoldDB" id="A0A448WRF7"/>
<name>A0A448WRF7_9PLAT</name>
<proteinExistence type="predicted"/>
<reference evidence="2" key="1">
    <citation type="submission" date="2018-11" db="EMBL/GenBank/DDBJ databases">
        <authorList>
            <consortium name="Pathogen Informatics"/>
        </authorList>
    </citation>
    <scope>NUCLEOTIDE SEQUENCE</scope>
</reference>
<dbReference type="Proteomes" id="UP000784294">
    <property type="component" value="Unassembled WGS sequence"/>
</dbReference>
<protein>
    <submittedName>
        <fullName evidence="2">Uncharacterized protein</fullName>
    </submittedName>
</protein>
<organism evidence="2 3">
    <name type="scientific">Protopolystoma xenopodis</name>
    <dbReference type="NCBI Taxonomy" id="117903"/>
    <lineage>
        <taxon>Eukaryota</taxon>
        <taxon>Metazoa</taxon>
        <taxon>Spiralia</taxon>
        <taxon>Lophotrochozoa</taxon>
        <taxon>Platyhelminthes</taxon>
        <taxon>Monogenea</taxon>
        <taxon>Polyopisthocotylea</taxon>
        <taxon>Polystomatidea</taxon>
        <taxon>Polystomatidae</taxon>
        <taxon>Protopolystoma</taxon>
    </lineage>
</organism>
<keyword evidence="3" id="KW-1185">Reference proteome</keyword>
<sequence length="126" mass="13556">MAAGNSPTRARSGGFGRVAALILSTMRTTTHSICRDSEQRTTNNKQQTANSKQRMTETGRGRRRWRLGDGRVWSGGRGSDHVTGRGGRKSVSAGSAHADLPRVVQSPDDCTRISSACSHERCVDAS</sequence>
<evidence type="ECO:0000256" key="1">
    <source>
        <dbReference type="SAM" id="MobiDB-lite"/>
    </source>
</evidence>
<dbReference type="EMBL" id="CAAALY010036523">
    <property type="protein sequence ID" value="VEL18324.1"/>
    <property type="molecule type" value="Genomic_DNA"/>
</dbReference>